<dbReference type="InterPro" id="IPR000866">
    <property type="entry name" value="AhpC/TSA"/>
</dbReference>
<evidence type="ECO:0000256" key="10">
    <source>
        <dbReference type="ARBA" id="ARBA00067009"/>
    </source>
</evidence>
<dbReference type="PANTHER" id="PTHR43110:SF1">
    <property type="entry name" value="THIOL PEROXIDASE"/>
    <property type="match status" value="1"/>
</dbReference>
<dbReference type="InterPro" id="IPR050455">
    <property type="entry name" value="Tpx_Peroxidase_subfamily"/>
</dbReference>
<organism evidence="16 17">
    <name type="scientific">Planomonospora sphaerica</name>
    <dbReference type="NCBI Taxonomy" id="161355"/>
    <lineage>
        <taxon>Bacteria</taxon>
        <taxon>Bacillati</taxon>
        <taxon>Actinomycetota</taxon>
        <taxon>Actinomycetes</taxon>
        <taxon>Streptosporangiales</taxon>
        <taxon>Streptosporangiaceae</taxon>
        <taxon>Planomonospora</taxon>
    </lineage>
</organism>
<dbReference type="PIRSF" id="PIRSF000239">
    <property type="entry name" value="AHPC"/>
    <property type="match status" value="1"/>
</dbReference>
<proteinExistence type="inferred from homology"/>
<dbReference type="InterPro" id="IPR013766">
    <property type="entry name" value="Thioredoxin_domain"/>
</dbReference>
<evidence type="ECO:0000256" key="13">
    <source>
        <dbReference type="ARBA" id="ARBA00083736"/>
    </source>
</evidence>
<keyword evidence="17" id="KW-1185">Reference proteome</keyword>
<comment type="similarity">
    <text evidence="8">Belongs to the peroxiredoxin family. AhpE subfamily.</text>
</comment>
<evidence type="ECO:0000313" key="16">
    <source>
        <dbReference type="EMBL" id="GAT68247.1"/>
    </source>
</evidence>
<dbReference type="RefSeq" id="WP_068898620.1">
    <property type="nucleotide sequence ID" value="NZ_BDCX01000009.1"/>
</dbReference>
<dbReference type="Gene3D" id="3.40.30.10">
    <property type="entry name" value="Glutaredoxin"/>
    <property type="match status" value="1"/>
</dbReference>
<evidence type="ECO:0000256" key="1">
    <source>
        <dbReference type="ARBA" id="ARBA00022559"/>
    </source>
</evidence>
<name>A0A171DFJ2_9ACTN</name>
<gene>
    <name evidence="16" type="ORF">PS9374_03909</name>
</gene>
<evidence type="ECO:0000256" key="12">
    <source>
        <dbReference type="ARBA" id="ARBA00082991"/>
    </source>
</evidence>
<dbReference type="InterPro" id="IPR024706">
    <property type="entry name" value="Peroxiredoxin_AhpC-typ"/>
</dbReference>
<dbReference type="STRING" id="161355.PS9374_03909"/>
<evidence type="ECO:0000256" key="8">
    <source>
        <dbReference type="ARBA" id="ARBA00060973"/>
    </source>
</evidence>
<protein>
    <recommendedName>
        <fullName evidence="11">Alkyl hydroperoxide reductase E</fullName>
        <ecNumber evidence="10">1.11.1.29</ecNumber>
    </recommendedName>
    <alternativeName>
        <fullName evidence="12">Mycoredoxin-dependent peroxiredoxin</fullName>
    </alternativeName>
    <alternativeName>
        <fullName evidence="13">Peroxiredoxin AhpE</fullName>
    </alternativeName>
    <alternativeName>
        <fullName evidence="5">Thioredoxin peroxidase</fullName>
    </alternativeName>
</protein>
<dbReference type="PROSITE" id="PS51352">
    <property type="entry name" value="THIOREDOXIN_2"/>
    <property type="match status" value="1"/>
</dbReference>
<evidence type="ECO:0000256" key="4">
    <source>
        <dbReference type="ARBA" id="ARBA00023284"/>
    </source>
</evidence>
<dbReference type="InterPro" id="IPR036249">
    <property type="entry name" value="Thioredoxin-like_sf"/>
</dbReference>
<comment type="catalytic activity">
    <reaction evidence="6">
        <text>[mycoredoxin]-L-dithiol + a hydroperoxide = [mycoredoxin]-L-disulfide + an alcohol + H2O</text>
        <dbReference type="Rhea" id="RHEA:62640"/>
        <dbReference type="Rhea" id="RHEA-COMP:16137"/>
        <dbReference type="Rhea" id="RHEA-COMP:16138"/>
        <dbReference type="ChEBI" id="CHEBI:15377"/>
        <dbReference type="ChEBI" id="CHEBI:29950"/>
        <dbReference type="ChEBI" id="CHEBI:30879"/>
        <dbReference type="ChEBI" id="CHEBI:35924"/>
        <dbReference type="ChEBI" id="CHEBI:50058"/>
        <dbReference type="EC" id="1.11.1.29"/>
    </reaction>
</comment>
<evidence type="ECO:0000313" key="17">
    <source>
        <dbReference type="Proteomes" id="UP000077701"/>
    </source>
</evidence>
<keyword evidence="4" id="KW-0676">Redox-active center</keyword>
<keyword evidence="2" id="KW-0049">Antioxidant</keyword>
<evidence type="ECO:0000256" key="5">
    <source>
        <dbReference type="ARBA" id="ARBA00032824"/>
    </source>
</evidence>
<reference evidence="17" key="2">
    <citation type="submission" date="2016-04" db="EMBL/GenBank/DDBJ databases">
        <title>Planomonospora sphaerica JCM9374 whole genome shotgun sequence.</title>
        <authorList>
            <person name="Suzuki T."/>
            <person name="Dohra H."/>
            <person name="Kodani S."/>
        </authorList>
    </citation>
    <scope>NUCLEOTIDE SEQUENCE [LARGE SCALE GENOMIC DNA]</scope>
    <source>
        <strain evidence="17">JCM 9374</strain>
    </source>
</reference>
<dbReference type="FunFam" id="3.40.30.10:FF:000118">
    <property type="entry name" value="Peroxiredoxin AhpE"/>
    <property type="match status" value="1"/>
</dbReference>
<dbReference type="EC" id="1.11.1.29" evidence="10"/>
<dbReference type="GO" id="GO:0004601">
    <property type="term" value="F:peroxidase activity"/>
    <property type="evidence" value="ECO:0007669"/>
    <property type="project" value="UniProtKB-KW"/>
</dbReference>
<evidence type="ECO:0000256" key="9">
    <source>
        <dbReference type="ARBA" id="ARBA00065226"/>
    </source>
</evidence>
<dbReference type="PANTHER" id="PTHR43110">
    <property type="entry name" value="THIOL PEROXIDASE"/>
    <property type="match status" value="1"/>
</dbReference>
<comment type="subunit">
    <text evidence="9">Homodimer. Forms both dimers and octamers; a tightly-associated dimer and a ring-like octamer.</text>
</comment>
<feature type="domain" description="Thioredoxin" evidence="15">
    <location>
        <begin position="7"/>
        <end position="156"/>
    </location>
</feature>
<accession>A0A171DFJ2</accession>
<evidence type="ECO:0000256" key="14">
    <source>
        <dbReference type="PIRSR" id="PIRSR000239-1"/>
    </source>
</evidence>
<dbReference type="AlphaFoldDB" id="A0A171DFJ2"/>
<evidence type="ECO:0000259" key="15">
    <source>
        <dbReference type="PROSITE" id="PS51352"/>
    </source>
</evidence>
<dbReference type="Pfam" id="PF00578">
    <property type="entry name" value="AhpC-TSA"/>
    <property type="match status" value="1"/>
</dbReference>
<keyword evidence="3" id="KW-0560">Oxidoreductase</keyword>
<comment type="function">
    <text evidence="7">Thiol-specific peroxidase that catalyzes the reduction of hydrogen peroxide and organic hydroperoxides to water and alcohols, respectively. Plays a role in cell protection against oxidative stress by detoxifying peroxides. May represent an important antioxidant defense against cytotoxic peroxides, especially peroxynitrite, which can be formed by activated macrophages during infection.</text>
</comment>
<keyword evidence="1" id="KW-0575">Peroxidase</keyword>
<dbReference type="Proteomes" id="UP000077701">
    <property type="component" value="Unassembled WGS sequence"/>
</dbReference>
<evidence type="ECO:0000256" key="3">
    <source>
        <dbReference type="ARBA" id="ARBA00023002"/>
    </source>
</evidence>
<evidence type="ECO:0000256" key="2">
    <source>
        <dbReference type="ARBA" id="ARBA00022862"/>
    </source>
</evidence>
<dbReference type="CDD" id="cd03018">
    <property type="entry name" value="PRX_AhpE_like"/>
    <property type="match status" value="1"/>
</dbReference>
<dbReference type="EMBL" id="BDCX01000009">
    <property type="protein sequence ID" value="GAT68247.1"/>
    <property type="molecule type" value="Genomic_DNA"/>
</dbReference>
<dbReference type="OrthoDB" id="9812811at2"/>
<evidence type="ECO:0000256" key="7">
    <source>
        <dbReference type="ARBA" id="ARBA00056930"/>
    </source>
</evidence>
<reference evidence="16 17" key="1">
    <citation type="journal article" date="2016" name="Genome Announc.">
        <title>Draft Genome Sequence of Planomonospora sphaerica JCM9374, a Rare Actinomycete.</title>
        <authorList>
            <person name="Dohra H."/>
            <person name="Suzuki T."/>
            <person name="Inoue Y."/>
            <person name="Kodani S."/>
        </authorList>
    </citation>
    <scope>NUCLEOTIDE SEQUENCE [LARGE SCALE GENOMIC DNA]</scope>
    <source>
        <strain evidence="16 17">JCM 9374</strain>
    </source>
</reference>
<evidence type="ECO:0000256" key="6">
    <source>
        <dbReference type="ARBA" id="ARBA00052774"/>
    </source>
</evidence>
<sequence length="156" mass="17239">MPVHTAVEVGSPAPDFELRDQHGAPVRLSDHRGRRVLLIFYPFAFSGVCRGELSAVRDEFVPAVPEDVRVLAVSSDSVFALRSWADQEGYGFPLLSDFWPHGQVARAYGVFDEEKGAALRGTFAIDGEGVVRWRVVNPLPEARDIAEYLKVLAELS</sequence>
<dbReference type="SUPFAM" id="SSF52833">
    <property type="entry name" value="Thioredoxin-like"/>
    <property type="match status" value="1"/>
</dbReference>
<comment type="caution">
    <text evidence="16">The sequence shown here is derived from an EMBL/GenBank/DDBJ whole genome shotgun (WGS) entry which is preliminary data.</text>
</comment>
<evidence type="ECO:0000256" key="11">
    <source>
        <dbReference type="ARBA" id="ARBA00068979"/>
    </source>
</evidence>
<feature type="active site" description="Cysteine sulfenic acid (-SOH) intermediate; for peroxidase activity" evidence="14">
    <location>
        <position position="49"/>
    </location>
</feature>